<name>A0A0A9BES2_ARUDO</name>
<sequence length="29" mass="2963">MARSIAALLSPALLAWLDTLLVATAATAH</sequence>
<dbReference type="AlphaFoldDB" id="A0A0A9BES2"/>
<organism evidence="1">
    <name type="scientific">Arundo donax</name>
    <name type="common">Giant reed</name>
    <name type="synonym">Donax arundinaceus</name>
    <dbReference type="NCBI Taxonomy" id="35708"/>
    <lineage>
        <taxon>Eukaryota</taxon>
        <taxon>Viridiplantae</taxon>
        <taxon>Streptophyta</taxon>
        <taxon>Embryophyta</taxon>
        <taxon>Tracheophyta</taxon>
        <taxon>Spermatophyta</taxon>
        <taxon>Magnoliopsida</taxon>
        <taxon>Liliopsida</taxon>
        <taxon>Poales</taxon>
        <taxon>Poaceae</taxon>
        <taxon>PACMAD clade</taxon>
        <taxon>Arundinoideae</taxon>
        <taxon>Arundineae</taxon>
        <taxon>Arundo</taxon>
    </lineage>
</organism>
<proteinExistence type="predicted"/>
<reference evidence="1" key="1">
    <citation type="submission" date="2014-09" db="EMBL/GenBank/DDBJ databases">
        <authorList>
            <person name="Magalhaes I.L.F."/>
            <person name="Oliveira U."/>
            <person name="Santos F.R."/>
            <person name="Vidigal T.H.D.A."/>
            <person name="Brescovit A.D."/>
            <person name="Santos A.J."/>
        </authorList>
    </citation>
    <scope>NUCLEOTIDE SEQUENCE</scope>
    <source>
        <tissue evidence="1">Shoot tissue taken approximately 20 cm above the soil surface</tissue>
    </source>
</reference>
<dbReference type="EMBL" id="GBRH01237287">
    <property type="protein sequence ID" value="JAD60608.1"/>
    <property type="molecule type" value="Transcribed_RNA"/>
</dbReference>
<evidence type="ECO:0000313" key="1">
    <source>
        <dbReference type="EMBL" id="JAD60608.1"/>
    </source>
</evidence>
<reference evidence="1" key="2">
    <citation type="journal article" date="2015" name="Data Brief">
        <title>Shoot transcriptome of the giant reed, Arundo donax.</title>
        <authorList>
            <person name="Barrero R.A."/>
            <person name="Guerrero F.D."/>
            <person name="Moolhuijzen P."/>
            <person name="Goolsby J.A."/>
            <person name="Tidwell J."/>
            <person name="Bellgard S.E."/>
            <person name="Bellgard M.I."/>
        </authorList>
    </citation>
    <scope>NUCLEOTIDE SEQUENCE</scope>
    <source>
        <tissue evidence="1">Shoot tissue taken approximately 20 cm above the soil surface</tissue>
    </source>
</reference>
<protein>
    <submittedName>
        <fullName evidence="1">Uncharacterized protein</fullName>
    </submittedName>
</protein>
<accession>A0A0A9BES2</accession>